<dbReference type="EMBL" id="CP061828">
    <property type="protein sequence ID" value="QOD72519.1"/>
    <property type="molecule type" value="Genomic_DNA"/>
</dbReference>
<dbReference type="PANTHER" id="PTHR35175:SF1">
    <property type="entry name" value="OXIDOREDUCTASE"/>
    <property type="match status" value="1"/>
</dbReference>
<dbReference type="AlphaFoldDB" id="A0A7H2XFB8"/>
<dbReference type="RefSeq" id="WP_151792255.1">
    <property type="nucleotide sequence ID" value="NZ_BKOK01000004.1"/>
</dbReference>
<name>A0A7H2XFB8_9GAMM</name>
<protein>
    <submittedName>
        <fullName evidence="1">DUF1289 domain-containing protein</fullName>
    </submittedName>
</protein>
<gene>
    <name evidence="1" type="ORF">IC779_15855</name>
</gene>
<reference evidence="2" key="2">
    <citation type="submission" date="2020-10" db="EMBL/GenBank/DDBJ databases">
        <title>Clinical and molecular characterization of Acinetobacter seifertii in Taiwan.</title>
        <authorList>
            <person name="Li L.-H."/>
            <person name="Yang Y.-S."/>
            <person name="Sun J.-R."/>
            <person name="Huang T.-W."/>
            <person name="Huang W.-C."/>
            <person name="Wang Y.-C."/>
            <person name="Kuo T.-H."/>
            <person name="Kuo S.-C."/>
            <person name="Chen T.-L."/>
        </authorList>
    </citation>
    <scope>NUCLEOTIDE SEQUENCE [LARGE SCALE GENOMIC DNA]</scope>
    <source>
        <strain evidence="2">AS42</strain>
    </source>
</reference>
<proteinExistence type="predicted"/>
<evidence type="ECO:0000313" key="1">
    <source>
        <dbReference type="EMBL" id="QOD72519.1"/>
    </source>
</evidence>
<evidence type="ECO:0000313" key="2">
    <source>
        <dbReference type="Proteomes" id="UP000516672"/>
    </source>
</evidence>
<organism evidence="1 2">
    <name type="scientific">Acinetobacter seifertii</name>
    <dbReference type="NCBI Taxonomy" id="1530123"/>
    <lineage>
        <taxon>Bacteria</taxon>
        <taxon>Pseudomonadati</taxon>
        <taxon>Pseudomonadota</taxon>
        <taxon>Gammaproteobacteria</taxon>
        <taxon>Moraxellales</taxon>
        <taxon>Moraxellaceae</taxon>
        <taxon>Acinetobacter</taxon>
        <taxon>Acinetobacter calcoaceticus/baumannii complex</taxon>
    </lineage>
</organism>
<dbReference type="Pfam" id="PF06945">
    <property type="entry name" value="DUF1289"/>
    <property type="match status" value="1"/>
</dbReference>
<dbReference type="Proteomes" id="UP000516672">
    <property type="component" value="Chromosome"/>
</dbReference>
<dbReference type="PANTHER" id="PTHR35175">
    <property type="entry name" value="DUF1289 DOMAIN-CONTAINING PROTEIN"/>
    <property type="match status" value="1"/>
</dbReference>
<accession>A0A7H2XFB8</accession>
<sequence>MSNDHRTLSLTPCAGRCSTVFGDQVCRGCRRFNHEVIQWNTYTAEQRLAVWKRLDDQLNQILVPMLPHANANLQHVEGFILSKRVRLMEGASKGRKLYHALKICEKNKHLASESGLGILDSQVKTIWDEFERRVLALAKASYELAWLRADGISHHLLNMFEEE</sequence>
<reference evidence="1 2" key="1">
    <citation type="submission" date="2020-09" db="EMBL/GenBank/DDBJ databases">
        <authorList>
            <person name="Chen F.-J."/>
            <person name="Lee Y.-T."/>
        </authorList>
    </citation>
    <scope>NUCLEOTIDE SEQUENCE [LARGE SCALE GENOMIC DNA]</scope>
    <source>
        <strain evidence="1 2">AS42</strain>
    </source>
</reference>
<dbReference type="InterPro" id="IPR010710">
    <property type="entry name" value="DUF1289"/>
</dbReference>